<dbReference type="Pfam" id="PF13563">
    <property type="entry name" value="2_5_RNA_ligase2"/>
    <property type="match status" value="1"/>
</dbReference>
<keyword evidence="1" id="KW-0436">Ligase</keyword>
<name>A0ABW1YCX1_9DEIO</name>
<protein>
    <submittedName>
        <fullName evidence="1">2'-5' RNA ligase family protein</fullName>
    </submittedName>
</protein>
<dbReference type="EMBL" id="JBHSWD010000001">
    <property type="protein sequence ID" value="MFC6590749.1"/>
    <property type="molecule type" value="Genomic_DNA"/>
</dbReference>
<dbReference type="SUPFAM" id="SSF55144">
    <property type="entry name" value="LigT-like"/>
    <property type="match status" value="1"/>
</dbReference>
<dbReference type="PANTHER" id="PTHR40037">
    <property type="entry name" value="PHOSPHOESTERASE YJCG-RELATED"/>
    <property type="match status" value="1"/>
</dbReference>
<dbReference type="RefSeq" id="WP_380081762.1">
    <property type="nucleotide sequence ID" value="NZ_JBHSWD010000001.1"/>
</dbReference>
<dbReference type="GO" id="GO:0016874">
    <property type="term" value="F:ligase activity"/>
    <property type="evidence" value="ECO:0007669"/>
    <property type="project" value="UniProtKB-KW"/>
</dbReference>
<dbReference type="InterPro" id="IPR050580">
    <property type="entry name" value="2H_phosphoesterase_YjcG-like"/>
</dbReference>
<evidence type="ECO:0000313" key="2">
    <source>
        <dbReference type="Proteomes" id="UP001596297"/>
    </source>
</evidence>
<dbReference type="Proteomes" id="UP001596297">
    <property type="component" value="Unassembled WGS sequence"/>
</dbReference>
<sequence length="192" mass="21367">MKASLPPSDAAGGAYSLVAWPPEALDTWLRRIQERLAVRGFGVPHLNIRTPFHTDIPRAELIDRFRDVLAGATSFEVEIAGWKRYPNVIFLECRPSARLLYLHLMALGIGPSTRSRFDGESFTPHLTLALGVLPWAEDALWQEVVDLQPPLQRFTVSALSLTAEQHGEVQELHTYPLQPLSLPGLAEGERPS</sequence>
<dbReference type="PANTHER" id="PTHR40037:SF1">
    <property type="entry name" value="PHOSPHOESTERASE SAOUHSC_00951-RELATED"/>
    <property type="match status" value="1"/>
</dbReference>
<evidence type="ECO:0000313" key="1">
    <source>
        <dbReference type="EMBL" id="MFC6590749.1"/>
    </source>
</evidence>
<gene>
    <name evidence="1" type="ORF">ACFP81_00980</name>
</gene>
<organism evidence="1 2">
    <name type="scientific">Deinococcus lacus</name>
    <dbReference type="NCBI Taxonomy" id="392561"/>
    <lineage>
        <taxon>Bacteria</taxon>
        <taxon>Thermotogati</taxon>
        <taxon>Deinococcota</taxon>
        <taxon>Deinococci</taxon>
        <taxon>Deinococcales</taxon>
        <taxon>Deinococcaceae</taxon>
        <taxon>Deinococcus</taxon>
    </lineage>
</organism>
<dbReference type="Gene3D" id="3.90.1140.10">
    <property type="entry name" value="Cyclic phosphodiesterase"/>
    <property type="match status" value="1"/>
</dbReference>
<proteinExistence type="predicted"/>
<keyword evidence="2" id="KW-1185">Reference proteome</keyword>
<dbReference type="InterPro" id="IPR009097">
    <property type="entry name" value="Cyclic_Pdiesterase"/>
</dbReference>
<reference evidence="2" key="1">
    <citation type="journal article" date="2019" name="Int. J. Syst. Evol. Microbiol.">
        <title>The Global Catalogue of Microorganisms (GCM) 10K type strain sequencing project: providing services to taxonomists for standard genome sequencing and annotation.</title>
        <authorList>
            <consortium name="The Broad Institute Genomics Platform"/>
            <consortium name="The Broad Institute Genome Sequencing Center for Infectious Disease"/>
            <person name="Wu L."/>
            <person name="Ma J."/>
        </authorList>
    </citation>
    <scope>NUCLEOTIDE SEQUENCE [LARGE SCALE GENOMIC DNA]</scope>
    <source>
        <strain evidence="2">CGMCC 1.15772</strain>
    </source>
</reference>
<accession>A0ABW1YCX1</accession>
<comment type="caution">
    <text evidence="1">The sequence shown here is derived from an EMBL/GenBank/DDBJ whole genome shotgun (WGS) entry which is preliminary data.</text>
</comment>